<reference evidence="8 9" key="1">
    <citation type="submission" date="2024-01" db="EMBL/GenBank/DDBJ databases">
        <title>Comparative genomics of Cryptococcus and Kwoniella reveals pathogenesis evolution and contrasting modes of karyotype evolution via chromosome fusion or intercentromeric recombination.</title>
        <authorList>
            <person name="Coelho M.A."/>
            <person name="David-Palma M."/>
            <person name="Shea T."/>
            <person name="Bowers K."/>
            <person name="McGinley-Smith S."/>
            <person name="Mohammad A.W."/>
            <person name="Gnirke A."/>
            <person name="Yurkov A.M."/>
            <person name="Nowrousian M."/>
            <person name="Sun S."/>
            <person name="Cuomo C.A."/>
            <person name="Heitman J."/>
        </authorList>
    </citation>
    <scope>NUCLEOTIDE SEQUENCE [LARGE SCALE GENOMIC DNA]</scope>
    <source>
        <strain evidence="8 9">7685027</strain>
    </source>
</reference>
<dbReference type="GeneID" id="89987983"/>
<dbReference type="HAMAP" id="MF_00050">
    <property type="entry name" value="EF_Ts"/>
    <property type="match status" value="1"/>
</dbReference>
<dbReference type="InterPro" id="IPR014039">
    <property type="entry name" value="Transl_elong_EFTs/EF1B_dimer"/>
</dbReference>
<dbReference type="PANTHER" id="PTHR11741:SF0">
    <property type="entry name" value="ELONGATION FACTOR TS, MITOCHONDRIAL"/>
    <property type="match status" value="1"/>
</dbReference>
<dbReference type="Pfam" id="PF00889">
    <property type="entry name" value="EF_TS"/>
    <property type="match status" value="1"/>
</dbReference>
<gene>
    <name evidence="6" type="primary">TSF1</name>
    <name evidence="8" type="ORF">IAS62_001208</name>
</gene>
<dbReference type="SUPFAM" id="SSF54713">
    <property type="entry name" value="Elongation factor Ts (EF-Ts), dimerisation domain"/>
    <property type="match status" value="1"/>
</dbReference>
<evidence type="ECO:0000256" key="6">
    <source>
        <dbReference type="HAMAP-Rule" id="MF_03135"/>
    </source>
</evidence>
<name>A0ABZ2AMZ5_9TREE</name>
<evidence type="ECO:0000256" key="2">
    <source>
        <dbReference type="ARBA" id="ARBA00022768"/>
    </source>
</evidence>
<keyword evidence="3 6" id="KW-0648">Protein biosynthesis</keyword>
<dbReference type="InterPro" id="IPR036402">
    <property type="entry name" value="EF-Ts_dimer_sf"/>
</dbReference>
<evidence type="ECO:0000313" key="9">
    <source>
        <dbReference type="Proteomes" id="UP001432216"/>
    </source>
</evidence>
<dbReference type="RefSeq" id="XP_064719158.1">
    <property type="nucleotide sequence ID" value="XM_064863086.1"/>
</dbReference>
<evidence type="ECO:0000256" key="3">
    <source>
        <dbReference type="ARBA" id="ARBA00022917"/>
    </source>
</evidence>
<keyword evidence="2 6" id="KW-0251">Elongation factor</keyword>
<comment type="similarity">
    <text evidence="1 6">Belongs to the EF-Ts family.</text>
</comment>
<keyword evidence="4" id="KW-0809">Transit peptide</keyword>
<dbReference type="GO" id="GO:0003746">
    <property type="term" value="F:translation elongation factor activity"/>
    <property type="evidence" value="ECO:0007669"/>
    <property type="project" value="UniProtKB-KW"/>
</dbReference>
<dbReference type="Proteomes" id="UP001432216">
    <property type="component" value="Chromosome 2"/>
</dbReference>
<keyword evidence="9" id="KW-1185">Reference proteome</keyword>
<dbReference type="InterPro" id="IPR001816">
    <property type="entry name" value="Transl_elong_EFTs/EF1B"/>
</dbReference>
<dbReference type="SUPFAM" id="SSF46934">
    <property type="entry name" value="UBA-like"/>
    <property type="match status" value="1"/>
</dbReference>
<comment type="function">
    <text evidence="6">Associates with the EF-Tu.GDP complex and induces the exchange of GDP to GTP. It remains bound to the aminoacyl-tRNA.EF-Tu.GTP complex up to the GTP hydrolysis stage on the ribosome.</text>
</comment>
<evidence type="ECO:0000256" key="1">
    <source>
        <dbReference type="ARBA" id="ARBA00005532"/>
    </source>
</evidence>
<dbReference type="PANTHER" id="PTHR11741">
    <property type="entry name" value="ELONGATION FACTOR TS"/>
    <property type="match status" value="1"/>
</dbReference>
<comment type="subcellular location">
    <subcellularLocation>
        <location evidence="6">Mitochondrion</location>
    </subcellularLocation>
</comment>
<dbReference type="InterPro" id="IPR009060">
    <property type="entry name" value="UBA-like_sf"/>
</dbReference>
<protein>
    <recommendedName>
        <fullName evidence="6">Elongation factor Ts, mitochondrial</fullName>
        <shortName evidence="6">EF-Ts</shortName>
        <shortName evidence="6">EF-TsMt</shortName>
    </recommendedName>
</protein>
<accession>A0ABZ2AMZ5</accession>
<dbReference type="Gene3D" id="1.10.8.10">
    <property type="entry name" value="DNA helicase RuvA subunit, C-terminal domain"/>
    <property type="match status" value="1"/>
</dbReference>
<evidence type="ECO:0000259" key="7">
    <source>
        <dbReference type="Pfam" id="PF00889"/>
    </source>
</evidence>
<sequence length="373" mass="39411">MAFFSAAPRALGLPHRLPLRASIPPLRSLATPAAAPQKVPVSLIAALRKQHPVPLAQAREALERTNLDLAAALDYLRTSASASASAEKKAAKVSGRDTNEGLIAISLLGGKRVGMIHLACETDFVARNQVFLDTARGAAETTAFLDVPGDHETPQITSSSYLSDPILDFPIESLLSAPLISLPAAGTTDGSLSPLPTSEPTTVKQSLLSSLAQTGENLKLLRAVSFAAPFPSSPDVRFVPGGYAHGGLTDKEGKVGGIVVLSVTSADGEKPIASIIHGPGGDALEKSTESLARTVARQVVGFPTKVIDRGDRAVEDEEVLMEQPFMMFNGDSRSVRDVLAEWGKERGVVLKVIGMRRWAVGDEIEITEKETEA</sequence>
<proteinExistence type="inferred from homology"/>
<feature type="domain" description="Translation elongation factor EFTs/EF1B dimerisation" evidence="7">
    <location>
        <begin position="115"/>
        <end position="306"/>
    </location>
</feature>
<dbReference type="EMBL" id="CP143807">
    <property type="protein sequence ID" value="WVO19918.1"/>
    <property type="molecule type" value="Genomic_DNA"/>
</dbReference>
<evidence type="ECO:0000256" key="4">
    <source>
        <dbReference type="ARBA" id="ARBA00022946"/>
    </source>
</evidence>
<organism evidence="8 9">
    <name type="scientific">Cryptococcus decagattii</name>
    <dbReference type="NCBI Taxonomy" id="1859122"/>
    <lineage>
        <taxon>Eukaryota</taxon>
        <taxon>Fungi</taxon>
        <taxon>Dikarya</taxon>
        <taxon>Basidiomycota</taxon>
        <taxon>Agaricomycotina</taxon>
        <taxon>Tremellomycetes</taxon>
        <taxon>Tremellales</taxon>
        <taxon>Cryptococcaceae</taxon>
        <taxon>Cryptococcus</taxon>
        <taxon>Cryptococcus gattii species complex</taxon>
    </lineage>
</organism>
<evidence type="ECO:0000256" key="5">
    <source>
        <dbReference type="ARBA" id="ARBA00023128"/>
    </source>
</evidence>
<evidence type="ECO:0000313" key="8">
    <source>
        <dbReference type="EMBL" id="WVO19918.1"/>
    </source>
</evidence>
<dbReference type="Gene3D" id="3.30.479.20">
    <property type="entry name" value="Elongation factor Ts, dimerisation domain"/>
    <property type="match status" value="2"/>
</dbReference>
<keyword evidence="5 6" id="KW-0496">Mitochondrion</keyword>